<proteinExistence type="predicted"/>
<keyword evidence="2" id="KW-1185">Reference proteome</keyword>
<dbReference type="EMBL" id="FMAI01000009">
    <property type="protein sequence ID" value="SCB42734.1"/>
    <property type="molecule type" value="Genomic_DNA"/>
</dbReference>
<dbReference type="Proteomes" id="UP000199184">
    <property type="component" value="Unassembled WGS sequence"/>
</dbReference>
<reference evidence="2" key="1">
    <citation type="submission" date="2016-08" db="EMBL/GenBank/DDBJ databases">
        <authorList>
            <person name="Varghese N."/>
            <person name="Submissions Spin"/>
        </authorList>
    </citation>
    <scope>NUCLEOTIDE SEQUENCE [LARGE SCALE GENOMIC DNA]</scope>
    <source>
        <strain evidence="2">ERR11</strain>
    </source>
</reference>
<gene>
    <name evidence="1" type="ORF">GA0061098_1009171</name>
</gene>
<evidence type="ECO:0000313" key="1">
    <source>
        <dbReference type="EMBL" id="SCB42734.1"/>
    </source>
</evidence>
<accession>A0A1C3WSM5</accession>
<name>A0A1C3WSM5_9BRAD</name>
<evidence type="ECO:0000313" key="2">
    <source>
        <dbReference type="Proteomes" id="UP000199184"/>
    </source>
</evidence>
<organism evidence="1 2">
    <name type="scientific">Bradyrhizobium shewense</name>
    <dbReference type="NCBI Taxonomy" id="1761772"/>
    <lineage>
        <taxon>Bacteria</taxon>
        <taxon>Pseudomonadati</taxon>
        <taxon>Pseudomonadota</taxon>
        <taxon>Alphaproteobacteria</taxon>
        <taxon>Hyphomicrobiales</taxon>
        <taxon>Nitrobacteraceae</taxon>
        <taxon>Bradyrhizobium</taxon>
    </lineage>
</organism>
<sequence length="224" mass="25406">MSTRRKVSLDLDHERRRTRWKVQWGVPARAAGGAARAAALSRDERREIARKAAKARWARHLPQATHEGVLHFGTIEIEVAVLDNGQRVITQSGLMVGLGRIRPPKGRQYYRSGPNLPAFLTVQSLKPFIGEDLFAIADQIEFRTRHGVKAFGYAPNFLPNVCDVFARAQHAGVLKATQHDIANRAQIIAKQLARSCTMRLIDEATSYQEIRETQTRRNTYRREE</sequence>
<protein>
    <submittedName>
        <fullName evidence="1">Uncharacterized protein</fullName>
    </submittedName>
</protein>
<dbReference type="AlphaFoldDB" id="A0A1C3WSM5"/>